<evidence type="ECO:0000313" key="1">
    <source>
        <dbReference type="EMBL" id="KAG7094762.1"/>
    </source>
</evidence>
<dbReference type="KEGG" id="more:E1B28_005578"/>
<protein>
    <submittedName>
        <fullName evidence="1">Uncharacterized protein</fullName>
    </submittedName>
</protein>
<reference evidence="1" key="1">
    <citation type="journal article" date="2021" name="Genome Biol. Evol.">
        <title>The assembled and annotated genome of the fairy-ring fungus Marasmius oreades.</title>
        <authorList>
            <person name="Hiltunen M."/>
            <person name="Ament-Velasquez S.L."/>
            <person name="Johannesson H."/>
        </authorList>
    </citation>
    <scope>NUCLEOTIDE SEQUENCE</scope>
    <source>
        <strain evidence="1">03SP1</strain>
    </source>
</reference>
<name>A0A9P7S461_9AGAR</name>
<evidence type="ECO:0000313" key="2">
    <source>
        <dbReference type="Proteomes" id="UP001049176"/>
    </source>
</evidence>
<dbReference type="EMBL" id="CM032183">
    <property type="protein sequence ID" value="KAG7094762.1"/>
    <property type="molecule type" value="Genomic_DNA"/>
</dbReference>
<keyword evidence="2" id="KW-1185">Reference proteome</keyword>
<gene>
    <name evidence="1" type="ORF">E1B28_005578</name>
</gene>
<dbReference type="RefSeq" id="XP_043011232.1">
    <property type="nucleotide sequence ID" value="XM_043150147.1"/>
</dbReference>
<organism evidence="1 2">
    <name type="scientific">Marasmius oreades</name>
    <name type="common">fairy-ring Marasmius</name>
    <dbReference type="NCBI Taxonomy" id="181124"/>
    <lineage>
        <taxon>Eukaryota</taxon>
        <taxon>Fungi</taxon>
        <taxon>Dikarya</taxon>
        <taxon>Basidiomycota</taxon>
        <taxon>Agaricomycotina</taxon>
        <taxon>Agaricomycetes</taxon>
        <taxon>Agaricomycetidae</taxon>
        <taxon>Agaricales</taxon>
        <taxon>Marasmiineae</taxon>
        <taxon>Marasmiaceae</taxon>
        <taxon>Marasmius</taxon>
    </lineage>
</organism>
<proteinExistence type="predicted"/>
<sequence length="118" mass="13427">MDGNRAKKTATCAYSGTEYGHSPPSHNYGTLPEQDEELWKDDERCLIKEKEEEKSFIDTISVSFFPRPLHLRTCILLFIFVITTCTLKSSPKSTRRIYRGLETFQSEGQIGSGTDMNV</sequence>
<dbReference type="Proteomes" id="UP001049176">
    <property type="component" value="Chromosome 3"/>
</dbReference>
<accession>A0A9P7S461</accession>
<dbReference type="GeneID" id="66074654"/>
<comment type="caution">
    <text evidence="1">The sequence shown here is derived from an EMBL/GenBank/DDBJ whole genome shotgun (WGS) entry which is preliminary data.</text>
</comment>
<dbReference type="AlphaFoldDB" id="A0A9P7S461"/>